<evidence type="ECO:0000259" key="9">
    <source>
        <dbReference type="PROSITE" id="PS52040"/>
    </source>
</evidence>
<name>A0ABZ2UR78_9CYAN</name>
<sequence length="831" mass="92611">MAQQLNLLSKGQVITTPLHTEMQRSYLEYAMSVIVGRALPDVRDGLKPVHRRILYAMHELGLTPDRPYRKCARVVGDVLGKYHPHGDQAVYDALVRLVQEFSSRYPLLGGHGNFGSVDNDPPAAMRYTETRLSPVSHEGMLAEIGEETVEFIGNFDNSQQEPTVLPAQLPFLLLNGCAGIAVGMATNIPPHNLGEIVDGLIALIDNPDLTDKKLFELIPGPDFPTGGEIIGHGGIQDAYTSGKGGILLRGVATVEEIPPARGTKRKTAIIVTELPYQVNKAGWIEKVADLVNQGRLQGISDLRDESDRDGMRVVIELKRDAQPQDVLQHLYHQTALQTTFGAILLALVDGQPRQLSLRQILLEFLNFREYTLNRRYSYELGKAENRLNIVTGLLAALSQVDQVIRILRQAADGSTAKMTLCKELELNEIQADAILAMPLRRLTSLEQQNLQQEFNELNGQIISLRRLLEDRRELLKSLKKDLRSLKRKYGDTRRTKISAMSETVIKAEKGKIQTDGNQKSKTPVSEPEAAILEFSHRGYVRRLSPNGKKPKAENSLHENDFILKSELTNTEEDLFILNTGGKVYPLKVGEIPLTTGRSPRGTPLITMLTSTAQANVEGIVNRFVLPEFYETTQMVLLTKQGRIKRLAMEELNNLSRRGITILKLKDDDELSFCEFTTTGQHLILASSGGRLLRFVVNDDQLPMMGRAAMGLQAFRLVKNQQMVGCVTVDKDDQLLLVTQEGYAKRVPASNLRAANRGDLGIQMLKFYNKTDHLAAMVRVNPGSEVALITNRERVIKVSVDTVPVLERDSKGENILQVNRDEQIISVIEVQE</sequence>
<dbReference type="InterPro" id="IPR006691">
    <property type="entry name" value="GyrA/parC_rep"/>
</dbReference>
<keyword evidence="11" id="KW-1185">Reference proteome</keyword>
<evidence type="ECO:0000256" key="7">
    <source>
        <dbReference type="PROSITE-ProRule" id="PRU01384"/>
    </source>
</evidence>
<dbReference type="Gene3D" id="3.90.199.10">
    <property type="entry name" value="Topoisomerase II, domain 5"/>
    <property type="match status" value="1"/>
</dbReference>
<dbReference type="Gene3D" id="3.30.1360.40">
    <property type="match status" value="1"/>
</dbReference>
<comment type="catalytic activity">
    <reaction evidence="1 7">
        <text>ATP-dependent breakage, passage and rejoining of double-stranded DNA.</text>
        <dbReference type="EC" id="5.6.2.2"/>
    </reaction>
</comment>
<dbReference type="InterPro" id="IPR002205">
    <property type="entry name" value="Topo_IIA_dom_A"/>
</dbReference>
<dbReference type="Gene3D" id="2.120.10.90">
    <property type="entry name" value="DNA gyrase/topoisomerase IV, subunit A, C-terminal"/>
    <property type="match status" value="1"/>
</dbReference>
<gene>
    <name evidence="10" type="primary">gyrA</name>
    <name evidence="10" type="ORF">WJM97_21365</name>
</gene>
<keyword evidence="6 7" id="KW-0413">Isomerase</keyword>
<dbReference type="NCBIfam" id="NF004043">
    <property type="entry name" value="PRK05560.1"/>
    <property type="match status" value="1"/>
</dbReference>
<dbReference type="InterPro" id="IPR013760">
    <property type="entry name" value="Topo_IIA-like_dom_sf"/>
</dbReference>
<proteinExistence type="inferred from homology"/>
<reference evidence="10 11" key="1">
    <citation type="submission" date="2024-04" db="EMBL/GenBank/DDBJ databases">
        <title>Okeanomitos corallinicola gen. &amp; sp. nov. (Nostocales, Cyanobacteria), a new toxic marine heterocyst-forming cyanobacterium from a coral reef.</title>
        <authorList>
            <person name="Li H."/>
            <person name="Li R."/>
            <person name="Kang J."/>
            <person name="Hii K.S."/>
            <person name="Mohamed H.F."/>
            <person name="Xu X."/>
            <person name="Luo Z."/>
        </authorList>
    </citation>
    <scope>NUCLEOTIDE SEQUENCE [LARGE SCALE GENOMIC DNA]</scope>
    <source>
        <strain evidence="10 11">TIOX110</strain>
    </source>
</reference>
<evidence type="ECO:0000256" key="8">
    <source>
        <dbReference type="SAM" id="Coils"/>
    </source>
</evidence>
<evidence type="ECO:0000256" key="1">
    <source>
        <dbReference type="ARBA" id="ARBA00000185"/>
    </source>
</evidence>
<evidence type="ECO:0000313" key="10">
    <source>
        <dbReference type="EMBL" id="WZB87876.1"/>
    </source>
</evidence>
<dbReference type="SUPFAM" id="SSF101904">
    <property type="entry name" value="GyrA/ParC C-terminal domain-like"/>
    <property type="match status" value="1"/>
</dbReference>
<dbReference type="PROSITE" id="PS52040">
    <property type="entry name" value="TOPO_IIA"/>
    <property type="match status" value="1"/>
</dbReference>
<keyword evidence="4 7" id="KW-0799">Topoisomerase</keyword>
<dbReference type="CDD" id="cd00187">
    <property type="entry name" value="TOP4c"/>
    <property type="match status" value="1"/>
</dbReference>
<feature type="coiled-coil region" evidence="8">
    <location>
        <begin position="447"/>
        <end position="495"/>
    </location>
</feature>
<evidence type="ECO:0000256" key="4">
    <source>
        <dbReference type="ARBA" id="ARBA00023029"/>
    </source>
</evidence>
<dbReference type="EC" id="5.6.2.2" evidence="3"/>
<dbReference type="PANTHER" id="PTHR43493:SF5">
    <property type="entry name" value="DNA GYRASE SUBUNIT A, CHLOROPLASTIC_MITOCHONDRIAL"/>
    <property type="match status" value="1"/>
</dbReference>
<dbReference type="InterPro" id="IPR050220">
    <property type="entry name" value="Type_II_DNA_Topoisomerases"/>
</dbReference>
<feature type="domain" description="Topo IIA-type catalytic" evidence="9">
    <location>
        <begin position="39"/>
        <end position="510"/>
    </location>
</feature>
<dbReference type="InterPro" id="IPR013757">
    <property type="entry name" value="Topo_IIA_A_a_sf"/>
</dbReference>
<dbReference type="SUPFAM" id="SSF56719">
    <property type="entry name" value="Type II DNA topoisomerase"/>
    <property type="match status" value="1"/>
</dbReference>
<feature type="active site" description="O-(5'-phospho-DNA)-tyrosine intermediate" evidence="7">
    <location>
        <position position="127"/>
    </location>
</feature>
<dbReference type="NCBIfam" id="TIGR01063">
    <property type="entry name" value="gyrA"/>
    <property type="match status" value="1"/>
</dbReference>
<keyword evidence="8" id="KW-0175">Coiled coil</keyword>
<dbReference type="Proteomes" id="UP001483337">
    <property type="component" value="Chromosome"/>
</dbReference>
<accession>A0ABZ2UR78</accession>
<dbReference type="PANTHER" id="PTHR43493">
    <property type="entry name" value="DNA GYRASE/TOPOISOMERASE SUBUNIT A"/>
    <property type="match status" value="1"/>
</dbReference>
<evidence type="ECO:0000256" key="6">
    <source>
        <dbReference type="ARBA" id="ARBA00023235"/>
    </source>
</evidence>
<dbReference type="Pfam" id="PF03989">
    <property type="entry name" value="DNA_gyraseA_C"/>
    <property type="match status" value="5"/>
</dbReference>
<dbReference type="RefSeq" id="WP_353930787.1">
    <property type="nucleotide sequence ID" value="NZ_CP150886.1"/>
</dbReference>
<evidence type="ECO:0000256" key="5">
    <source>
        <dbReference type="ARBA" id="ARBA00023125"/>
    </source>
</evidence>
<dbReference type="GO" id="GO:0003918">
    <property type="term" value="F:DNA topoisomerase type II (double strand cut, ATP-hydrolyzing) activity"/>
    <property type="evidence" value="ECO:0007669"/>
    <property type="project" value="UniProtKB-EC"/>
</dbReference>
<dbReference type="Pfam" id="PF00521">
    <property type="entry name" value="DNA_topoisoIV"/>
    <property type="match status" value="1"/>
</dbReference>
<dbReference type="SMART" id="SM00434">
    <property type="entry name" value="TOP4c"/>
    <property type="match status" value="1"/>
</dbReference>
<dbReference type="InterPro" id="IPR013758">
    <property type="entry name" value="Topo_IIA_A/C_ab"/>
</dbReference>
<dbReference type="Gene3D" id="1.10.268.10">
    <property type="entry name" value="Topoisomerase, domain 3"/>
    <property type="match status" value="1"/>
</dbReference>
<comment type="similarity">
    <text evidence="2">Belongs to the type II topoisomerase GyrA/ParC subunit family.</text>
</comment>
<dbReference type="EMBL" id="CP150886">
    <property type="protein sequence ID" value="WZB87876.1"/>
    <property type="molecule type" value="Genomic_DNA"/>
</dbReference>
<evidence type="ECO:0000256" key="3">
    <source>
        <dbReference type="ARBA" id="ARBA00012895"/>
    </source>
</evidence>
<evidence type="ECO:0000256" key="2">
    <source>
        <dbReference type="ARBA" id="ARBA00008263"/>
    </source>
</evidence>
<dbReference type="InterPro" id="IPR035516">
    <property type="entry name" value="Gyrase/topoIV_suA_C"/>
</dbReference>
<organism evidence="10 11">
    <name type="scientific">Okeanomitos corallinicola TIOX110</name>
    <dbReference type="NCBI Taxonomy" id="3133117"/>
    <lineage>
        <taxon>Bacteria</taxon>
        <taxon>Bacillati</taxon>
        <taxon>Cyanobacteriota</taxon>
        <taxon>Cyanophyceae</taxon>
        <taxon>Nostocales</taxon>
        <taxon>Aphanizomenonaceae</taxon>
        <taxon>Okeanomitos</taxon>
    </lineage>
</organism>
<keyword evidence="5 7" id="KW-0238">DNA-binding</keyword>
<protein>
    <recommendedName>
        <fullName evidence="3">DNA topoisomerase (ATP-hydrolyzing)</fullName>
        <ecNumber evidence="3">5.6.2.2</ecNumber>
    </recommendedName>
</protein>
<evidence type="ECO:0000313" key="11">
    <source>
        <dbReference type="Proteomes" id="UP001483337"/>
    </source>
</evidence>
<dbReference type="NCBIfam" id="NF004044">
    <property type="entry name" value="PRK05561.1"/>
    <property type="match status" value="1"/>
</dbReference>